<dbReference type="SUPFAM" id="SSF53706">
    <property type="entry name" value="Formate dehydrogenase/DMSO reductase, domains 1-3"/>
    <property type="match status" value="1"/>
</dbReference>
<evidence type="ECO:0000256" key="3">
    <source>
        <dbReference type="ARBA" id="ARBA00023004"/>
    </source>
</evidence>
<keyword evidence="7" id="KW-1185">Reference proteome</keyword>
<dbReference type="InterPro" id="IPR009010">
    <property type="entry name" value="Asp_de-COase-like_dom_sf"/>
</dbReference>
<dbReference type="OrthoDB" id="9815647at2"/>
<evidence type="ECO:0000256" key="2">
    <source>
        <dbReference type="ARBA" id="ARBA00022723"/>
    </source>
</evidence>
<dbReference type="Pfam" id="PF00384">
    <property type="entry name" value="Molybdopterin"/>
    <property type="match status" value="1"/>
</dbReference>
<dbReference type="PANTHER" id="PTHR43742:SF3">
    <property type="entry name" value="DIMETHYL SULFOXIDE REDUCTASE DMSA"/>
    <property type="match status" value="1"/>
</dbReference>
<protein>
    <submittedName>
        <fullName evidence="6">Anaerobic dimethyl sulfoxide reductase subunit A</fullName>
    </submittedName>
</protein>
<dbReference type="EMBL" id="FNEM01000004">
    <property type="protein sequence ID" value="SDJ02324.1"/>
    <property type="molecule type" value="Genomic_DNA"/>
</dbReference>
<dbReference type="PROSITE" id="PS51669">
    <property type="entry name" value="4FE4S_MOW_BIS_MGD"/>
    <property type="match status" value="1"/>
</dbReference>
<dbReference type="SUPFAM" id="SSF50692">
    <property type="entry name" value="ADC-like"/>
    <property type="match status" value="1"/>
</dbReference>
<accession>A0A1G8QC03</accession>
<keyword evidence="4" id="KW-0411">Iron-sulfur</keyword>
<evidence type="ECO:0000256" key="4">
    <source>
        <dbReference type="ARBA" id="ARBA00023014"/>
    </source>
</evidence>
<dbReference type="GO" id="GO:0009055">
    <property type="term" value="F:electron transfer activity"/>
    <property type="evidence" value="ECO:0007669"/>
    <property type="project" value="TreeGrafter"/>
</dbReference>
<dbReference type="GO" id="GO:0030151">
    <property type="term" value="F:molybdenum ion binding"/>
    <property type="evidence" value="ECO:0007669"/>
    <property type="project" value="InterPro"/>
</dbReference>
<dbReference type="Gene3D" id="2.40.40.20">
    <property type="match status" value="1"/>
</dbReference>
<dbReference type="Proteomes" id="UP000199527">
    <property type="component" value="Unassembled WGS sequence"/>
</dbReference>
<keyword evidence="3" id="KW-0408">Iron</keyword>
<dbReference type="PANTHER" id="PTHR43742">
    <property type="entry name" value="TRIMETHYLAMINE-N-OXIDE REDUCTASE"/>
    <property type="match status" value="1"/>
</dbReference>
<dbReference type="Gene3D" id="3.40.50.740">
    <property type="match status" value="1"/>
</dbReference>
<evidence type="ECO:0000313" key="7">
    <source>
        <dbReference type="Proteomes" id="UP000199527"/>
    </source>
</evidence>
<gene>
    <name evidence="6" type="ORF">SAMN04488540_104252</name>
</gene>
<feature type="domain" description="4Fe-4S Mo/W bis-MGD-type" evidence="5">
    <location>
        <begin position="39"/>
        <end position="100"/>
    </location>
</feature>
<sequence length="791" mass="86085">MQRRDFLKLSATAGAVSCVTACGSKTAETVTPPQPDAQEQVNWGSCTCNCGHSCPLQVVTRDGDIVRIETDNLGDDSWESHQSRACAKGRSFKKKVYAADRLKAPMKRIGKRGEGRFVEISWEEAFDTIAAELRRVIDTYGNEAVYCQYGSGRLYSWFSGGHWNGGGRWGAKLLNLLGGYLGQYNTYSSGQASNAGQYTFGGRPVSGYAELQNSDFYLSFGHNPGETEMSGAGGGYDLSVLAKGLETVIVDPRYTDTLVSKEAKWLPIRPGTDAALCEALCYEIITRGAADEAFLNRYCVGYDNQTLPQGAPANADFKSHILGGGPDGVAKTPEYAAPITGIAADEIRALATKLIAAEAPFIGQGLGPQRQANGEQTVRAITMLPLLLGKVGLPGTSTGFTPAKNVFPLTLSPTGANPTKAQIPCFMWSEAVARGEEMTALKDGVRGVDQLSTGIKFIWNYAGNALINQHSDANGTHRILEDESLCEFILVHDVQMTPSARYADILLPDLTDVEVNDISGNPATHAGVITAMTSAIRTPFEAKGCFEVCLEVARRLGVEREYAEGRSYQQWLEHLYNGFAASKGYPEYAELVRMGIYRVQDTTPKIGLEAFVDNPEANPLATPSGKIEIYSETLAQMAQSWVLPEGDEIPAIPSYVRTWEGYEDVDTRAEYPLQLIGHHTKGRTHSSFHSNRWMREAVEDCVWINPKDAQERMIQSGSLVLIRSKRGQVRVRARITPRIMPGVVSLPQGAWRNNAGEVDDGGCVNTLTAMRPTAIGKCNPQHTNLVEITPA</sequence>
<evidence type="ECO:0000256" key="1">
    <source>
        <dbReference type="ARBA" id="ARBA00010312"/>
    </source>
</evidence>
<dbReference type="RefSeq" id="WP_090364133.1">
    <property type="nucleotide sequence ID" value="NZ_FNEM01000004.1"/>
</dbReference>
<dbReference type="SMART" id="SM00926">
    <property type="entry name" value="Molybdop_Fe4S4"/>
    <property type="match status" value="1"/>
</dbReference>
<dbReference type="InterPro" id="IPR011888">
    <property type="entry name" value="Anaer_DMSO_reductase"/>
</dbReference>
<dbReference type="AlphaFoldDB" id="A0A1G8QC03"/>
<comment type="similarity">
    <text evidence="1">Belongs to the prokaryotic molybdopterin-containing oxidoreductase family.</text>
</comment>
<dbReference type="Gene3D" id="3.40.50.12440">
    <property type="match status" value="1"/>
</dbReference>
<dbReference type="InterPro" id="IPR006963">
    <property type="entry name" value="Mopterin_OxRdtase_4Fe-4S_dom"/>
</dbReference>
<dbReference type="InterPro" id="IPR006657">
    <property type="entry name" value="MoPterin_dinucl-bd_dom"/>
</dbReference>
<name>A0A1G8QC03_9GAMM</name>
<dbReference type="Pfam" id="PF01568">
    <property type="entry name" value="Molydop_binding"/>
    <property type="match status" value="1"/>
</dbReference>
<dbReference type="GO" id="GO:0051539">
    <property type="term" value="F:4 iron, 4 sulfur cluster binding"/>
    <property type="evidence" value="ECO:0007669"/>
    <property type="project" value="InterPro"/>
</dbReference>
<dbReference type="Pfam" id="PF04879">
    <property type="entry name" value="Molybdop_Fe4S4"/>
    <property type="match status" value="1"/>
</dbReference>
<reference evidence="7" key="1">
    <citation type="submission" date="2016-10" db="EMBL/GenBank/DDBJ databases">
        <authorList>
            <person name="Varghese N."/>
            <person name="Submissions S."/>
        </authorList>
    </citation>
    <scope>NUCLEOTIDE SEQUENCE [LARGE SCALE GENOMIC DNA]</scope>
    <source>
        <strain evidence="7">DSM 23317</strain>
    </source>
</reference>
<keyword evidence="2" id="KW-0479">Metal-binding</keyword>
<dbReference type="GO" id="GO:0009061">
    <property type="term" value="P:anaerobic respiration"/>
    <property type="evidence" value="ECO:0007669"/>
    <property type="project" value="TreeGrafter"/>
</dbReference>
<dbReference type="InterPro" id="IPR006656">
    <property type="entry name" value="Mopterin_OxRdtase"/>
</dbReference>
<dbReference type="GO" id="GO:0030288">
    <property type="term" value="C:outer membrane-bounded periplasmic space"/>
    <property type="evidence" value="ECO:0007669"/>
    <property type="project" value="TreeGrafter"/>
</dbReference>
<evidence type="ECO:0000259" key="5">
    <source>
        <dbReference type="PROSITE" id="PS51669"/>
    </source>
</evidence>
<evidence type="ECO:0000313" key="6">
    <source>
        <dbReference type="EMBL" id="SDJ02324.1"/>
    </source>
</evidence>
<dbReference type="GO" id="GO:0043546">
    <property type="term" value="F:molybdopterin cofactor binding"/>
    <property type="evidence" value="ECO:0007669"/>
    <property type="project" value="InterPro"/>
</dbReference>
<dbReference type="GO" id="GO:0009389">
    <property type="term" value="F:dimethyl sulfoxide reductase activity"/>
    <property type="evidence" value="ECO:0007669"/>
    <property type="project" value="InterPro"/>
</dbReference>
<dbReference type="NCBIfam" id="TIGR02166">
    <property type="entry name" value="dmsA_ynfE"/>
    <property type="match status" value="1"/>
</dbReference>
<dbReference type="Gene3D" id="3.40.228.10">
    <property type="entry name" value="Dimethylsulfoxide Reductase, domain 2"/>
    <property type="match status" value="2"/>
</dbReference>
<organism evidence="6 7">
    <name type="scientific">Ferrimonas sediminum</name>
    <dbReference type="NCBI Taxonomy" id="718193"/>
    <lineage>
        <taxon>Bacteria</taxon>
        <taxon>Pseudomonadati</taxon>
        <taxon>Pseudomonadota</taxon>
        <taxon>Gammaproteobacteria</taxon>
        <taxon>Alteromonadales</taxon>
        <taxon>Ferrimonadaceae</taxon>
        <taxon>Ferrimonas</taxon>
    </lineage>
</organism>
<proteinExistence type="inferred from homology"/>
<dbReference type="InterPro" id="IPR050612">
    <property type="entry name" value="Prok_Mopterin_Oxidored"/>
</dbReference>